<name>A0A1V3X9Y4_MYCKA</name>
<evidence type="ECO:0000313" key="7">
    <source>
        <dbReference type="Proteomes" id="UP000188532"/>
    </source>
</evidence>
<keyword evidence="9" id="KW-1185">Reference proteome</keyword>
<dbReference type="GeneID" id="89224441"/>
<dbReference type="Pfam" id="PF02720">
    <property type="entry name" value="DUF222"/>
    <property type="match status" value="1"/>
</dbReference>
<evidence type="ECO:0000313" key="6">
    <source>
        <dbReference type="EMBL" id="OOK76015.1"/>
    </source>
</evidence>
<dbReference type="Proteomes" id="UP000189229">
    <property type="component" value="Unassembled WGS sequence"/>
</dbReference>
<dbReference type="AlphaFoldDB" id="A0A1V3X9Y4"/>
<proteinExistence type="predicted"/>
<dbReference type="Proteomes" id="UP000516380">
    <property type="component" value="Chromosome"/>
</dbReference>
<evidence type="ECO:0000259" key="1">
    <source>
        <dbReference type="Pfam" id="PF02720"/>
    </source>
</evidence>
<evidence type="ECO:0000313" key="5">
    <source>
        <dbReference type="EMBL" id="OOK71483.1"/>
    </source>
</evidence>
<evidence type="ECO:0000313" key="3">
    <source>
        <dbReference type="EMBL" id="BCI92253.1"/>
    </source>
</evidence>
<evidence type="ECO:0000313" key="8">
    <source>
        <dbReference type="Proteomes" id="UP000189229"/>
    </source>
</evidence>
<dbReference type="EMBL" id="AP023343">
    <property type="protein sequence ID" value="BCI92235.1"/>
    <property type="molecule type" value="Genomic_DNA"/>
</dbReference>
<sequence>MAPALHDKSVVLLGLSRIGGQIGCPAGWTKPPERAEAQLARQASQFRREQLAELAATLADWLNPDGTYRLSAPFPSISGRMQRRPTRRHAPIHIATSRRRLIQT</sequence>
<dbReference type="EMBL" id="MVBM01000003">
    <property type="protein sequence ID" value="OOK76015.1"/>
    <property type="molecule type" value="Genomic_DNA"/>
</dbReference>
<protein>
    <recommendedName>
        <fullName evidence="1">DUF222 domain-containing protein</fullName>
    </recommendedName>
</protein>
<reference evidence="2 9" key="2">
    <citation type="submission" date="2020-07" db="EMBL/GenBank/DDBJ databases">
        <title>Mycobacterium kansasii (former subtype) with zoonotic potential isolated from diseased indoor pet cat, Japan.</title>
        <authorList>
            <person name="Fukano H."/>
            <person name="Terazono T."/>
            <person name="Hoshino Y."/>
        </authorList>
    </citation>
    <scope>NUCLEOTIDE SEQUENCE [LARGE SCALE GENOMIC DNA]</scope>
    <source>
        <strain evidence="2 9">Kuro-I</strain>
    </source>
</reference>
<reference evidence="7 8" key="1">
    <citation type="submission" date="2017-02" db="EMBL/GenBank/DDBJ databases">
        <title>Complete genome sequences of Mycobacterium kansasii strains isolated from rhesus macaques.</title>
        <authorList>
            <person name="Panda A."/>
            <person name="Nagaraj S."/>
            <person name="Zhao X."/>
            <person name="Tettelin H."/>
            <person name="Detolla L.J."/>
        </authorList>
    </citation>
    <scope>NUCLEOTIDE SEQUENCE [LARGE SCALE GENOMIC DNA]</scope>
    <source>
        <strain evidence="5 7">11-3469</strain>
        <strain evidence="6 8">11-3813</strain>
    </source>
</reference>
<organism evidence="6 8">
    <name type="scientific">Mycobacterium kansasii</name>
    <dbReference type="NCBI Taxonomy" id="1768"/>
    <lineage>
        <taxon>Bacteria</taxon>
        <taxon>Bacillati</taxon>
        <taxon>Actinomycetota</taxon>
        <taxon>Actinomycetes</taxon>
        <taxon>Mycobacteriales</taxon>
        <taxon>Mycobacteriaceae</taxon>
        <taxon>Mycobacterium</taxon>
    </lineage>
</organism>
<dbReference type="RefSeq" id="WP_023369275.1">
    <property type="nucleotide sequence ID" value="NZ_BLYZ01000003.1"/>
</dbReference>
<gene>
    <name evidence="5" type="ORF">BZL29_5724</name>
    <name evidence="6" type="ORF">BZL30_4209</name>
    <name evidence="2" type="ORF">NIIDMKKI_74410</name>
    <name evidence="3" type="ORF">NIIDMKKI_74590</name>
    <name evidence="4" type="ORF">NIIDMKKI_74900</name>
</gene>
<dbReference type="InterPro" id="IPR003870">
    <property type="entry name" value="DUF222"/>
</dbReference>
<dbReference type="EMBL" id="AP023343">
    <property type="protein sequence ID" value="BCI92253.1"/>
    <property type="molecule type" value="Genomic_DNA"/>
</dbReference>
<dbReference type="Proteomes" id="UP000188532">
    <property type="component" value="Unassembled WGS sequence"/>
</dbReference>
<evidence type="ECO:0000313" key="2">
    <source>
        <dbReference type="EMBL" id="BCI92235.1"/>
    </source>
</evidence>
<evidence type="ECO:0000313" key="4">
    <source>
        <dbReference type="EMBL" id="BCI92284.1"/>
    </source>
</evidence>
<dbReference type="EMBL" id="MVBN01000006">
    <property type="protein sequence ID" value="OOK71483.1"/>
    <property type="molecule type" value="Genomic_DNA"/>
</dbReference>
<feature type="domain" description="DUF222" evidence="1">
    <location>
        <begin position="33"/>
        <end position="71"/>
    </location>
</feature>
<accession>A0A1V3X9Y4</accession>
<dbReference type="STRING" id="1768.B1T50_15465"/>
<evidence type="ECO:0000313" key="9">
    <source>
        <dbReference type="Proteomes" id="UP000516380"/>
    </source>
</evidence>
<dbReference type="EMBL" id="AP023343">
    <property type="protein sequence ID" value="BCI92284.1"/>
    <property type="molecule type" value="Genomic_DNA"/>
</dbReference>